<evidence type="ECO:0000313" key="3">
    <source>
        <dbReference type="EMBL" id="KPL58373.1"/>
    </source>
</evidence>
<accession>A0A0P6VYV7</accession>
<dbReference type="EMBL" id="LIXZ01000016">
    <property type="protein sequence ID" value="KPL58373.1"/>
    <property type="molecule type" value="Genomic_DNA"/>
</dbReference>
<dbReference type="eggNOG" id="COG1226">
    <property type="taxonomic scope" value="Bacteria"/>
</dbReference>
<feature type="transmembrane region" description="Helical" evidence="1">
    <location>
        <begin position="81"/>
        <end position="103"/>
    </location>
</feature>
<dbReference type="Pfam" id="PF07885">
    <property type="entry name" value="Ion_trans_2"/>
    <property type="match status" value="1"/>
</dbReference>
<feature type="domain" description="Potassium channel" evidence="2">
    <location>
        <begin position="30"/>
        <end position="102"/>
    </location>
</feature>
<protein>
    <submittedName>
        <fullName evidence="3">Transporter</fullName>
    </submittedName>
</protein>
<dbReference type="RefSeq" id="WP_060673762.1">
    <property type="nucleotide sequence ID" value="NZ_JBCNGU010000022.1"/>
</dbReference>
<evidence type="ECO:0000256" key="1">
    <source>
        <dbReference type="SAM" id="Phobius"/>
    </source>
</evidence>
<dbReference type="OrthoDB" id="9785285at2"/>
<keyword evidence="1" id="KW-1133">Transmembrane helix</keyword>
<keyword evidence="1" id="KW-0812">Transmembrane</keyword>
<comment type="caution">
    <text evidence="3">The sequence shown here is derived from an EMBL/GenBank/DDBJ whole genome shotgun (WGS) entry which is preliminary data.</text>
</comment>
<keyword evidence="1" id="KW-0472">Membrane</keyword>
<sequence>MISFFLTLKRLLKALWQAFKLKNFQVLFTLVLVLLFSGTTFYVKQEGLSVIDALYFCVVTLSTIGHPTFEPQTTFGKIFTMIYIFGGNGAFIGMIGYVAYAMIQKPDKQKRNAERE</sequence>
<dbReference type="Gene3D" id="1.10.287.70">
    <property type="match status" value="1"/>
</dbReference>
<organism evidence="3 4">
    <name type="scientific">Rossellomorea vietnamensis</name>
    <dbReference type="NCBI Taxonomy" id="218284"/>
    <lineage>
        <taxon>Bacteria</taxon>
        <taxon>Bacillati</taxon>
        <taxon>Bacillota</taxon>
        <taxon>Bacilli</taxon>
        <taxon>Bacillales</taxon>
        <taxon>Bacillaceae</taxon>
        <taxon>Rossellomorea</taxon>
    </lineage>
</organism>
<feature type="transmembrane region" description="Helical" evidence="1">
    <location>
        <begin position="24"/>
        <end position="43"/>
    </location>
</feature>
<dbReference type="AlphaFoldDB" id="A0A0P6VYV7"/>
<dbReference type="InterPro" id="IPR013099">
    <property type="entry name" value="K_chnl_dom"/>
</dbReference>
<evidence type="ECO:0000313" key="4">
    <source>
        <dbReference type="Proteomes" id="UP000050398"/>
    </source>
</evidence>
<name>A0A0P6VYV7_9BACI</name>
<dbReference type="PATRIC" id="fig|218284.4.peg.1680"/>
<reference evidence="3 4" key="1">
    <citation type="submission" date="2015-08" db="EMBL/GenBank/DDBJ databases">
        <title>Draft Genome Sequence of Bacillus vietnamensis UCD-SED5.</title>
        <authorList>
            <person name="Lee R.D."/>
            <person name="Jospin G."/>
            <person name="Lang J.M."/>
            <person name="Coil D.A."/>
            <person name="Eisen J.A."/>
        </authorList>
    </citation>
    <scope>NUCLEOTIDE SEQUENCE [LARGE SCALE GENOMIC DNA]</scope>
    <source>
        <strain evidence="3 4">UCD-SED5</strain>
    </source>
</reference>
<dbReference type="Proteomes" id="UP000050398">
    <property type="component" value="Unassembled WGS sequence"/>
</dbReference>
<evidence type="ECO:0000259" key="2">
    <source>
        <dbReference type="Pfam" id="PF07885"/>
    </source>
</evidence>
<proteinExistence type="predicted"/>
<gene>
    <name evidence="3" type="ORF">AM506_17305</name>
</gene>
<dbReference type="SUPFAM" id="SSF81324">
    <property type="entry name" value="Voltage-gated potassium channels"/>
    <property type="match status" value="1"/>
</dbReference>